<dbReference type="RefSeq" id="WP_223178715.1">
    <property type="nucleotide sequence ID" value="NZ_JAAAHS010000168.1"/>
</dbReference>
<proteinExistence type="predicted"/>
<gene>
    <name evidence="1" type="ORF">GUY60_20830</name>
</gene>
<organism evidence="1 2">
    <name type="scientific">Streptomyces boluensis</name>
    <dbReference type="NCBI Taxonomy" id="1775135"/>
    <lineage>
        <taxon>Bacteria</taxon>
        <taxon>Bacillati</taxon>
        <taxon>Actinomycetota</taxon>
        <taxon>Actinomycetes</taxon>
        <taxon>Kitasatosporales</taxon>
        <taxon>Streptomycetaceae</taxon>
        <taxon>Streptomyces</taxon>
    </lineage>
</organism>
<reference evidence="1" key="1">
    <citation type="submission" date="2020-01" db="EMBL/GenBank/DDBJ databases">
        <title>Whole-genome analyses of novel actinobacteria.</title>
        <authorList>
            <person name="Sahin N."/>
        </authorList>
    </citation>
    <scope>NUCLEOTIDE SEQUENCE</scope>
    <source>
        <strain evidence="1">YC537</strain>
    </source>
</reference>
<dbReference type="InterPro" id="IPR046175">
    <property type="entry name" value="DUF6177"/>
</dbReference>
<dbReference type="EMBL" id="JAAAHS010000168">
    <property type="protein sequence ID" value="NBE53821.1"/>
    <property type="molecule type" value="Genomic_DNA"/>
</dbReference>
<dbReference type="Pfam" id="PF19674">
    <property type="entry name" value="DUF6177"/>
    <property type="match status" value="1"/>
</dbReference>
<sequence>MTKDVIALTPKMPDPMAILAGLYAGGPDLEAQTLHDGAVIQLTTPAGRPLLSVEAPLLIHVPGETARLLGPGTSGDAPVWWTEVRASTALPEAERLAASFAGRLNILLGGTTWPADTATLEVVELSPETATLAPPDEAQPAVDVLTPRAAVVINDRPLVPMTTWLSDILRIAADAERSLQIVTPPGTR</sequence>
<keyword evidence="2" id="KW-1185">Reference proteome</keyword>
<dbReference type="Proteomes" id="UP000598297">
    <property type="component" value="Unassembled WGS sequence"/>
</dbReference>
<feature type="non-terminal residue" evidence="1">
    <location>
        <position position="188"/>
    </location>
</feature>
<dbReference type="AlphaFoldDB" id="A0A964UST1"/>
<evidence type="ECO:0000313" key="2">
    <source>
        <dbReference type="Proteomes" id="UP000598297"/>
    </source>
</evidence>
<name>A0A964UST1_9ACTN</name>
<protein>
    <submittedName>
        <fullName evidence="1">Uncharacterized protein</fullName>
    </submittedName>
</protein>
<evidence type="ECO:0000313" key="1">
    <source>
        <dbReference type="EMBL" id="NBE53821.1"/>
    </source>
</evidence>
<comment type="caution">
    <text evidence="1">The sequence shown here is derived from an EMBL/GenBank/DDBJ whole genome shotgun (WGS) entry which is preliminary data.</text>
</comment>
<accession>A0A964UST1</accession>